<dbReference type="InterPro" id="IPR009646">
    <property type="entry name" value="Root_cap"/>
</dbReference>
<comment type="caution">
    <text evidence="1">The sequence shown here is derived from an EMBL/GenBank/DDBJ whole genome shotgun (WGS) entry which is preliminary data.</text>
</comment>
<evidence type="ECO:0000313" key="2">
    <source>
        <dbReference type="Proteomes" id="UP001604277"/>
    </source>
</evidence>
<dbReference type="PANTHER" id="PTHR31656">
    <property type="entry name" value="ROOT CAP DOMAIN-CONTAINING PROTEIN"/>
    <property type="match status" value="1"/>
</dbReference>
<dbReference type="AlphaFoldDB" id="A0ABD1WH06"/>
<dbReference type="Proteomes" id="UP001604277">
    <property type="component" value="Unassembled WGS sequence"/>
</dbReference>
<dbReference type="EMBL" id="JBFOLJ010000003">
    <property type="protein sequence ID" value="KAL2548967.1"/>
    <property type="molecule type" value="Genomic_DNA"/>
</dbReference>
<organism evidence="1 2">
    <name type="scientific">Forsythia ovata</name>
    <dbReference type="NCBI Taxonomy" id="205694"/>
    <lineage>
        <taxon>Eukaryota</taxon>
        <taxon>Viridiplantae</taxon>
        <taxon>Streptophyta</taxon>
        <taxon>Embryophyta</taxon>
        <taxon>Tracheophyta</taxon>
        <taxon>Spermatophyta</taxon>
        <taxon>Magnoliopsida</taxon>
        <taxon>eudicotyledons</taxon>
        <taxon>Gunneridae</taxon>
        <taxon>Pentapetalae</taxon>
        <taxon>asterids</taxon>
        <taxon>lamiids</taxon>
        <taxon>Lamiales</taxon>
        <taxon>Oleaceae</taxon>
        <taxon>Forsythieae</taxon>
        <taxon>Forsythia</taxon>
    </lineage>
</organism>
<name>A0ABD1WH06_9LAMI</name>
<dbReference type="Pfam" id="PF06830">
    <property type="entry name" value="Root_cap"/>
    <property type="match status" value="1"/>
</dbReference>
<sequence>MAGPPPRFVRCRSNVYCKNVPLPCPLECPQSCLADCTLCKPVCSCNYPGAVCQDPRFVGGDGITFYFHGRKDQDFCLVSDKNLHINAHFIGKRNPKLKRDFTWVQSIGIMFDNHKILVAAKRTSTWDDNEDHLVLSFDDKPVSLSLPTNVGSKWDSHIVPEVSISRTSNTNGILIDVSNNFRITANVVPITHKESKVHGYGITDEDCFAHLEVGFKFKNLSDAVDGVLGQTYRRNYESKIKVNVPMPVMGGAHKFRTSGIFDTNCAVSRFGKKDFNAKVGFAGKGRNSL</sequence>
<keyword evidence="2" id="KW-1185">Reference proteome</keyword>
<accession>A0ABD1WH06</accession>
<protein>
    <submittedName>
        <fullName evidence="1">Late embryogenesis abundant protein-related/LEA protein-related</fullName>
    </submittedName>
</protein>
<proteinExistence type="predicted"/>
<gene>
    <name evidence="1" type="ORF">Fot_10497</name>
</gene>
<reference evidence="2" key="1">
    <citation type="submission" date="2024-07" db="EMBL/GenBank/DDBJ databases">
        <title>Two chromosome-level genome assemblies of Korean endemic species Abeliophyllum distichum and Forsythia ovata (Oleaceae).</title>
        <authorList>
            <person name="Jang H."/>
        </authorList>
    </citation>
    <scope>NUCLEOTIDE SEQUENCE [LARGE SCALE GENOMIC DNA]</scope>
</reference>
<evidence type="ECO:0000313" key="1">
    <source>
        <dbReference type="EMBL" id="KAL2548967.1"/>
    </source>
</evidence>